<feature type="region of interest" description="Disordered" evidence="1">
    <location>
        <begin position="1"/>
        <end position="24"/>
    </location>
</feature>
<dbReference type="AlphaFoldDB" id="A0A6A6MEM9"/>
<accession>A0A6A6MEM9</accession>
<dbReference type="PANTHER" id="PTHR31270">
    <property type="entry name" value="GLUTAMINYL-PEPTIDE CYCLOTRANSFERASE"/>
    <property type="match status" value="1"/>
</dbReference>
<evidence type="ECO:0000313" key="3">
    <source>
        <dbReference type="EMBL" id="KAF2312231.1"/>
    </source>
</evidence>
<keyword evidence="4" id="KW-1185">Reference proteome</keyword>
<feature type="transmembrane region" description="Helical" evidence="2">
    <location>
        <begin position="37"/>
        <end position="60"/>
    </location>
</feature>
<dbReference type="SUPFAM" id="SSF63825">
    <property type="entry name" value="YWTD domain"/>
    <property type="match status" value="1"/>
</dbReference>
<keyword evidence="2" id="KW-0472">Membrane</keyword>
<dbReference type="Proteomes" id="UP000467840">
    <property type="component" value="Chromosome 14"/>
</dbReference>
<dbReference type="PANTHER" id="PTHR31270:SF1">
    <property type="entry name" value="GLUTAMINYL-PEPTIDE CYCLOTRANSFERASE"/>
    <property type="match status" value="1"/>
</dbReference>
<keyword evidence="2" id="KW-1133">Transmembrane helix</keyword>
<evidence type="ECO:0000256" key="2">
    <source>
        <dbReference type="SAM" id="Phobius"/>
    </source>
</evidence>
<sequence>MGTQSLNKRSSKSKRSTSKPDILMPPSQTSHLTFKKVPLFVLLVMAFGGFALLGISSIMWRAPTSTDHFPKFYTIQVVNEFPHDPNAFTQSSVRRVALHSGKVEVILKMDRSYFGEGLTLLGERFVAGLHFVYRFDSAKLVIAKHVVKYKNHEVRYLNELEFVNGEVWANVWQTDCIARISRKDGTVLGWILLENLRKGLVAAGQTGIDVLNGIAWIAMTTVFLVRCYSFTGKLWPKLYEIKLQPLKKHVNNGVIKQLCLP</sequence>
<dbReference type="Pfam" id="PF05096">
    <property type="entry name" value="Glu_cyclase_2"/>
    <property type="match status" value="2"/>
</dbReference>
<evidence type="ECO:0000313" key="4">
    <source>
        <dbReference type="Proteomes" id="UP000467840"/>
    </source>
</evidence>
<keyword evidence="2" id="KW-0812">Transmembrane</keyword>
<comment type="caution">
    <text evidence="3">The sequence shown here is derived from an EMBL/GenBank/DDBJ whole genome shotgun (WGS) entry which is preliminary data.</text>
</comment>
<name>A0A6A6MEM9_HEVBR</name>
<organism evidence="3 4">
    <name type="scientific">Hevea brasiliensis</name>
    <name type="common">Para rubber tree</name>
    <name type="synonym">Siphonia brasiliensis</name>
    <dbReference type="NCBI Taxonomy" id="3981"/>
    <lineage>
        <taxon>Eukaryota</taxon>
        <taxon>Viridiplantae</taxon>
        <taxon>Streptophyta</taxon>
        <taxon>Embryophyta</taxon>
        <taxon>Tracheophyta</taxon>
        <taxon>Spermatophyta</taxon>
        <taxon>Magnoliopsida</taxon>
        <taxon>eudicotyledons</taxon>
        <taxon>Gunneridae</taxon>
        <taxon>Pentapetalae</taxon>
        <taxon>rosids</taxon>
        <taxon>fabids</taxon>
        <taxon>Malpighiales</taxon>
        <taxon>Euphorbiaceae</taxon>
        <taxon>Crotonoideae</taxon>
        <taxon>Micrandreae</taxon>
        <taxon>Hevea</taxon>
    </lineage>
</organism>
<reference evidence="3 4" key="1">
    <citation type="journal article" date="2020" name="Mol. Plant">
        <title>The Chromosome-Based Rubber Tree Genome Provides New Insights into Spurge Genome Evolution and Rubber Biosynthesis.</title>
        <authorList>
            <person name="Liu J."/>
            <person name="Shi C."/>
            <person name="Shi C.C."/>
            <person name="Li W."/>
            <person name="Zhang Q.J."/>
            <person name="Zhang Y."/>
            <person name="Li K."/>
            <person name="Lu H.F."/>
            <person name="Shi C."/>
            <person name="Zhu S.T."/>
            <person name="Xiao Z.Y."/>
            <person name="Nan H."/>
            <person name="Yue Y."/>
            <person name="Zhu X.G."/>
            <person name="Wu Y."/>
            <person name="Hong X.N."/>
            <person name="Fan G.Y."/>
            <person name="Tong Y."/>
            <person name="Zhang D."/>
            <person name="Mao C.L."/>
            <person name="Liu Y.L."/>
            <person name="Hao S.J."/>
            <person name="Liu W.Q."/>
            <person name="Lv M.Q."/>
            <person name="Zhang H.B."/>
            <person name="Liu Y."/>
            <person name="Hu-Tang G.R."/>
            <person name="Wang J.P."/>
            <person name="Wang J.H."/>
            <person name="Sun Y.H."/>
            <person name="Ni S.B."/>
            <person name="Chen W.B."/>
            <person name="Zhang X.C."/>
            <person name="Jiao Y.N."/>
            <person name="Eichler E.E."/>
            <person name="Li G.H."/>
            <person name="Liu X."/>
            <person name="Gao L.Z."/>
        </authorList>
    </citation>
    <scope>NUCLEOTIDE SEQUENCE [LARGE SCALE GENOMIC DNA]</scope>
    <source>
        <strain evidence="4">cv. GT1</strain>
        <tissue evidence="3">Leaf</tissue>
    </source>
</reference>
<dbReference type="InterPro" id="IPR007788">
    <property type="entry name" value="QCT"/>
</dbReference>
<protein>
    <submittedName>
        <fullName evidence="3">Uncharacterized protein</fullName>
    </submittedName>
</protein>
<evidence type="ECO:0000256" key="1">
    <source>
        <dbReference type="SAM" id="MobiDB-lite"/>
    </source>
</evidence>
<dbReference type="EMBL" id="JAAGAX010000006">
    <property type="protein sequence ID" value="KAF2312231.1"/>
    <property type="molecule type" value="Genomic_DNA"/>
</dbReference>
<gene>
    <name evidence="3" type="ORF">GH714_028649</name>
</gene>
<dbReference type="GO" id="GO:0016603">
    <property type="term" value="F:glutaminyl-peptide cyclotransferase activity"/>
    <property type="evidence" value="ECO:0007669"/>
    <property type="project" value="InterPro"/>
</dbReference>
<proteinExistence type="predicted"/>